<dbReference type="PANTHER" id="PTHR12521">
    <property type="entry name" value="PROTEIN C6ORF130"/>
    <property type="match status" value="1"/>
</dbReference>
<dbReference type="RefSeq" id="WP_099246481.1">
    <property type="nucleotide sequence ID" value="NZ_FXXP01000002.1"/>
</dbReference>
<dbReference type="GO" id="GO:0140291">
    <property type="term" value="P:peptidyl-glutamate ADP-deribosylation"/>
    <property type="evidence" value="ECO:0007669"/>
    <property type="project" value="TreeGrafter"/>
</dbReference>
<protein>
    <submittedName>
        <fullName evidence="3">Macro domain protein</fullName>
    </submittedName>
</protein>
<dbReference type="SMART" id="SM00506">
    <property type="entry name" value="A1pp"/>
    <property type="match status" value="1"/>
</dbReference>
<sequence>MRTVKGDLIALALQGEFDVIVHGCNCFHTMGAGIARPIRDSFPEALAADKDTDYGSRDKLGSLSVAEVSRNGRQLIIVNAYTQFSYKGRGPKVDYAALERCFAEIAQRFSKQRIGYPMIGAGLAGGDWTRIVKIIETQLQGLNHTLVEFAPN</sequence>
<dbReference type="AlphaFoldDB" id="A0A238JFV1"/>
<dbReference type="InterPro" id="IPR002589">
    <property type="entry name" value="Macro_dom"/>
</dbReference>
<reference evidence="4" key="1">
    <citation type="submission" date="2017-05" db="EMBL/GenBank/DDBJ databases">
        <authorList>
            <person name="Rodrigo-Torres L."/>
            <person name="Arahal R. D."/>
            <person name="Lucena T."/>
        </authorList>
    </citation>
    <scope>NUCLEOTIDE SEQUENCE [LARGE SCALE GENOMIC DNA]</scope>
    <source>
        <strain evidence="4">CECT 8649</strain>
    </source>
</reference>
<feature type="domain" description="Macro" evidence="2">
    <location>
        <begin position="1"/>
        <end position="152"/>
    </location>
</feature>
<dbReference type="PROSITE" id="PS51154">
    <property type="entry name" value="MACRO"/>
    <property type="match status" value="1"/>
</dbReference>
<evidence type="ECO:0000256" key="1">
    <source>
        <dbReference type="ARBA" id="ARBA00035885"/>
    </source>
</evidence>
<dbReference type="InterPro" id="IPR050892">
    <property type="entry name" value="ADP-ribose_metab_enzymes"/>
</dbReference>
<dbReference type="InterPro" id="IPR043472">
    <property type="entry name" value="Macro_dom-like"/>
</dbReference>
<evidence type="ECO:0000259" key="2">
    <source>
        <dbReference type="PROSITE" id="PS51154"/>
    </source>
</evidence>
<dbReference type="EMBL" id="FXXP01000002">
    <property type="protein sequence ID" value="SMX28842.1"/>
    <property type="molecule type" value="Genomic_DNA"/>
</dbReference>
<comment type="catalytic activity">
    <reaction evidence="1">
        <text>an N-(ADP-alpha-D-ribosyl)-thymidine in DNA + H2O = a thymidine in DNA + ADP-D-ribose</text>
        <dbReference type="Rhea" id="RHEA:71655"/>
        <dbReference type="Rhea" id="RHEA-COMP:13556"/>
        <dbReference type="Rhea" id="RHEA-COMP:18051"/>
        <dbReference type="ChEBI" id="CHEBI:15377"/>
        <dbReference type="ChEBI" id="CHEBI:57967"/>
        <dbReference type="ChEBI" id="CHEBI:137386"/>
        <dbReference type="ChEBI" id="CHEBI:191199"/>
    </reaction>
    <physiologicalReaction direction="left-to-right" evidence="1">
        <dbReference type="Rhea" id="RHEA:71656"/>
    </physiologicalReaction>
</comment>
<keyword evidence="4" id="KW-1185">Reference proteome</keyword>
<evidence type="ECO:0000313" key="4">
    <source>
        <dbReference type="Proteomes" id="UP000225972"/>
    </source>
</evidence>
<dbReference type="OrthoDB" id="9794834at2"/>
<dbReference type="Gene3D" id="3.40.220.10">
    <property type="entry name" value="Leucine Aminopeptidase, subunit E, domain 1"/>
    <property type="match status" value="1"/>
</dbReference>
<accession>A0A238JFV1</accession>
<gene>
    <name evidence="3" type="ORF">TRP8649_02969</name>
</gene>
<evidence type="ECO:0000313" key="3">
    <source>
        <dbReference type="EMBL" id="SMX28842.1"/>
    </source>
</evidence>
<dbReference type="PANTHER" id="PTHR12521:SF0">
    <property type="entry name" value="ADP-RIBOSE GLYCOHYDROLASE OARD1"/>
    <property type="match status" value="1"/>
</dbReference>
<organism evidence="3 4">
    <name type="scientific">Pelagimonas phthalicica</name>
    <dbReference type="NCBI Taxonomy" id="1037362"/>
    <lineage>
        <taxon>Bacteria</taxon>
        <taxon>Pseudomonadati</taxon>
        <taxon>Pseudomonadota</taxon>
        <taxon>Alphaproteobacteria</taxon>
        <taxon>Rhodobacterales</taxon>
        <taxon>Roseobacteraceae</taxon>
        <taxon>Pelagimonas</taxon>
    </lineage>
</organism>
<dbReference type="Proteomes" id="UP000225972">
    <property type="component" value="Unassembled WGS sequence"/>
</dbReference>
<dbReference type="Pfam" id="PF01661">
    <property type="entry name" value="Macro"/>
    <property type="match status" value="1"/>
</dbReference>
<dbReference type="SUPFAM" id="SSF52949">
    <property type="entry name" value="Macro domain-like"/>
    <property type="match status" value="1"/>
</dbReference>
<proteinExistence type="predicted"/>
<name>A0A238JFV1_9RHOB</name>